<dbReference type="GO" id="GO:0005524">
    <property type="term" value="F:ATP binding"/>
    <property type="evidence" value="ECO:0007669"/>
    <property type="project" value="UniProtKB-UniRule"/>
</dbReference>
<keyword evidence="5" id="KW-1185">Reference proteome</keyword>
<proteinExistence type="inferred from homology"/>
<keyword evidence="2" id="KW-0963">Cytoplasm</keyword>
<dbReference type="AlphaFoldDB" id="A0A437NCM7"/>
<name>A0A437NCM7_9SPHN</name>
<dbReference type="InterPro" id="IPR050921">
    <property type="entry name" value="T4SS_GSP_E_ATPase"/>
</dbReference>
<dbReference type="RefSeq" id="WP_127705075.1">
    <property type="nucleotide sequence ID" value="NZ_SACO01000001.1"/>
</dbReference>
<dbReference type="InterPro" id="IPR014155">
    <property type="entry name" value="VirB11"/>
</dbReference>
<dbReference type="GO" id="GO:0016887">
    <property type="term" value="F:ATP hydrolysis activity"/>
    <property type="evidence" value="ECO:0007669"/>
    <property type="project" value="InterPro"/>
</dbReference>
<dbReference type="Pfam" id="PF00437">
    <property type="entry name" value="T2SSE"/>
    <property type="match status" value="1"/>
</dbReference>
<dbReference type="Proteomes" id="UP000282837">
    <property type="component" value="Unassembled WGS sequence"/>
</dbReference>
<keyword evidence="2" id="KW-0067">ATP-binding</keyword>
<dbReference type="GO" id="GO:0005737">
    <property type="term" value="C:cytoplasm"/>
    <property type="evidence" value="ECO:0007669"/>
    <property type="project" value="UniProtKB-SubCell"/>
</dbReference>
<accession>A0A437NCM7</accession>
<evidence type="ECO:0000256" key="1">
    <source>
        <dbReference type="ARBA" id="ARBA00006611"/>
    </source>
</evidence>
<dbReference type="Gene3D" id="3.40.50.300">
    <property type="entry name" value="P-loop containing nucleotide triphosphate hydrolases"/>
    <property type="match status" value="1"/>
</dbReference>
<dbReference type="CDD" id="cd01130">
    <property type="entry name" value="VirB11-like_ATPase"/>
    <property type="match status" value="1"/>
</dbReference>
<dbReference type="PANTHER" id="PTHR30486:SF6">
    <property type="entry name" value="TYPE IV PILUS RETRACTATION ATPASE PILT"/>
    <property type="match status" value="1"/>
</dbReference>
<evidence type="ECO:0000259" key="3">
    <source>
        <dbReference type="Pfam" id="PF00437"/>
    </source>
</evidence>
<keyword evidence="2" id="KW-0547">Nucleotide-binding</keyword>
<evidence type="ECO:0000313" key="4">
    <source>
        <dbReference type="EMBL" id="RVU07576.1"/>
    </source>
</evidence>
<dbReference type="Gene3D" id="3.30.450.90">
    <property type="match status" value="1"/>
</dbReference>
<comment type="caution">
    <text evidence="4">The sequence shown here is derived from an EMBL/GenBank/DDBJ whole genome shotgun (WGS) entry which is preliminary data.</text>
</comment>
<reference evidence="4 5" key="1">
    <citation type="submission" date="2019-01" db="EMBL/GenBank/DDBJ databases">
        <authorList>
            <person name="Chen W.-M."/>
        </authorList>
    </citation>
    <scope>NUCLEOTIDE SEQUENCE [LARGE SCALE GENOMIC DNA]</scope>
    <source>
        <strain evidence="4 5">FSY-9</strain>
    </source>
</reference>
<dbReference type="GO" id="GO:0043684">
    <property type="term" value="C:type IV secretion system complex"/>
    <property type="evidence" value="ECO:0007669"/>
    <property type="project" value="UniProtKB-UniRule"/>
</dbReference>
<comment type="subcellular location">
    <subcellularLocation>
        <location evidence="2">Cytoplasm</location>
    </subcellularLocation>
</comment>
<dbReference type="PANTHER" id="PTHR30486">
    <property type="entry name" value="TWITCHING MOTILITY PROTEIN PILT"/>
    <property type="match status" value="1"/>
</dbReference>
<dbReference type="SUPFAM" id="SSF52540">
    <property type="entry name" value="P-loop containing nucleoside triphosphate hydrolases"/>
    <property type="match status" value="1"/>
</dbReference>
<dbReference type="NCBIfam" id="TIGR02788">
    <property type="entry name" value="VirB11"/>
    <property type="match status" value="1"/>
</dbReference>
<dbReference type="OrthoDB" id="9810761at2"/>
<sequence length="311" mass="33200">MSGVFLEAYLAPFRPWLDRADVSEILVNRAGEVWVEGALGMERHEAPVDDRLIQRLAEQVARISAQGINRQSPLLGATLPDGARVQIVGPPATRSGWAMAIRRHRLVETPLEAWQPQGGLPLPTARLPPPDRADPVGWLRKAVAARATILIAGGTSSGKTTFLNALLAQVPRGERVVLVEDAPEIRLTQPNALGLIAVRGGMGEAQVDANDLLQAALRLRPDRIVLGELRGAEAVTFLRAVNTGHPGSFSTIHANSCSGALEQLALMVMQAGLGLSRADTLAYAAQVVDAVVYLERDSTGRRIADIAALKA</sequence>
<dbReference type="InterPro" id="IPR027417">
    <property type="entry name" value="P-loop_NTPase"/>
</dbReference>
<feature type="domain" description="Bacterial type II secretion system protein E" evidence="3">
    <location>
        <begin position="141"/>
        <end position="275"/>
    </location>
</feature>
<comment type="similarity">
    <text evidence="1 2">Belongs to the GSP E family.</text>
</comment>
<dbReference type="InterPro" id="IPR001482">
    <property type="entry name" value="T2SS/T4SS_dom"/>
</dbReference>
<evidence type="ECO:0000313" key="5">
    <source>
        <dbReference type="Proteomes" id="UP000282837"/>
    </source>
</evidence>
<evidence type="ECO:0000256" key="2">
    <source>
        <dbReference type="RuleBase" id="RU366071"/>
    </source>
</evidence>
<gene>
    <name evidence="4" type="primary">virB11</name>
    <name evidence="4" type="ORF">EOE18_00335</name>
</gene>
<comment type="function">
    <text evidence="2">Part of the Type IV secretion system.</text>
</comment>
<dbReference type="EMBL" id="SACO01000001">
    <property type="protein sequence ID" value="RVU07576.1"/>
    <property type="molecule type" value="Genomic_DNA"/>
</dbReference>
<dbReference type="GO" id="GO:0044097">
    <property type="term" value="P:secretion by the type IV secretion system"/>
    <property type="evidence" value="ECO:0007669"/>
    <property type="project" value="InterPro"/>
</dbReference>
<organism evidence="4 5">
    <name type="scientific">Novosphingobium umbonatum</name>
    <dbReference type="NCBI Taxonomy" id="1908524"/>
    <lineage>
        <taxon>Bacteria</taxon>
        <taxon>Pseudomonadati</taxon>
        <taxon>Pseudomonadota</taxon>
        <taxon>Alphaproteobacteria</taxon>
        <taxon>Sphingomonadales</taxon>
        <taxon>Sphingomonadaceae</taxon>
        <taxon>Novosphingobium</taxon>
    </lineage>
</organism>
<protein>
    <recommendedName>
        <fullName evidence="2">Type IV secretion system protein</fullName>
    </recommendedName>
</protein>